<dbReference type="SMART" id="SM00173">
    <property type="entry name" value="RAS"/>
    <property type="match status" value="1"/>
</dbReference>
<evidence type="ECO:0000313" key="4">
    <source>
        <dbReference type="EMBL" id="KAH8697128.1"/>
    </source>
</evidence>
<dbReference type="PRINTS" id="PR00449">
    <property type="entry name" value="RASTRNSFRMNG"/>
</dbReference>
<dbReference type="PROSITE" id="PS51421">
    <property type="entry name" value="RAS"/>
    <property type="match status" value="1"/>
</dbReference>
<dbReference type="SMART" id="SM00175">
    <property type="entry name" value="RAB"/>
    <property type="match status" value="1"/>
</dbReference>
<dbReference type="SUPFAM" id="SSF52540">
    <property type="entry name" value="P-loop containing nucleoside triphosphate hydrolases"/>
    <property type="match status" value="1"/>
</dbReference>
<dbReference type="CDD" id="cd09917">
    <property type="entry name" value="F-box_SF"/>
    <property type="match status" value="1"/>
</dbReference>
<dbReference type="GeneID" id="70250652"/>
<comment type="caution">
    <text evidence="4">The sequence shown here is derived from an EMBL/GenBank/DDBJ whole genome shotgun (WGS) entry which is preliminary data.</text>
</comment>
<protein>
    <submittedName>
        <fullName evidence="4">P-loop containing nucleoside triphosphate hydrolase protein</fullName>
    </submittedName>
</protein>
<dbReference type="AlphaFoldDB" id="A0AAD4Q0F7"/>
<dbReference type="Pfam" id="PF00646">
    <property type="entry name" value="F-box"/>
    <property type="match status" value="1"/>
</dbReference>
<dbReference type="RefSeq" id="XP_046071829.1">
    <property type="nucleotide sequence ID" value="XM_046220365.1"/>
</dbReference>
<proteinExistence type="predicted"/>
<gene>
    <name evidence="4" type="ORF">BGW36DRAFT_427102</name>
</gene>
<dbReference type="GO" id="GO:0005525">
    <property type="term" value="F:GTP binding"/>
    <property type="evidence" value="ECO:0007669"/>
    <property type="project" value="UniProtKB-KW"/>
</dbReference>
<dbReference type="EMBL" id="JAJTJA010000006">
    <property type="protein sequence ID" value="KAH8697128.1"/>
    <property type="molecule type" value="Genomic_DNA"/>
</dbReference>
<dbReference type="SUPFAM" id="SSF81383">
    <property type="entry name" value="F-box domain"/>
    <property type="match status" value="1"/>
</dbReference>
<keyword evidence="4" id="KW-0378">Hydrolase</keyword>
<dbReference type="PROSITE" id="PS50181">
    <property type="entry name" value="FBOX"/>
    <property type="match status" value="1"/>
</dbReference>
<evidence type="ECO:0000313" key="5">
    <source>
        <dbReference type="Proteomes" id="UP001201262"/>
    </source>
</evidence>
<organism evidence="4 5">
    <name type="scientific">Talaromyces proteolyticus</name>
    <dbReference type="NCBI Taxonomy" id="1131652"/>
    <lineage>
        <taxon>Eukaryota</taxon>
        <taxon>Fungi</taxon>
        <taxon>Dikarya</taxon>
        <taxon>Ascomycota</taxon>
        <taxon>Pezizomycotina</taxon>
        <taxon>Eurotiomycetes</taxon>
        <taxon>Eurotiomycetidae</taxon>
        <taxon>Eurotiales</taxon>
        <taxon>Trichocomaceae</taxon>
        <taxon>Talaromyces</taxon>
        <taxon>Talaromyces sect. Bacilispori</taxon>
    </lineage>
</organism>
<dbReference type="Proteomes" id="UP001201262">
    <property type="component" value="Unassembled WGS sequence"/>
</dbReference>
<dbReference type="Pfam" id="PF00071">
    <property type="entry name" value="Ras"/>
    <property type="match status" value="1"/>
</dbReference>
<dbReference type="GO" id="GO:0016020">
    <property type="term" value="C:membrane"/>
    <property type="evidence" value="ECO:0007669"/>
    <property type="project" value="InterPro"/>
</dbReference>
<dbReference type="InterPro" id="IPR001810">
    <property type="entry name" value="F-box_dom"/>
</dbReference>
<keyword evidence="2" id="KW-0342">GTP-binding</keyword>
<dbReference type="InterPro" id="IPR020849">
    <property type="entry name" value="Small_GTPase_Ras-type"/>
</dbReference>
<dbReference type="GO" id="GO:0007165">
    <property type="term" value="P:signal transduction"/>
    <property type="evidence" value="ECO:0007669"/>
    <property type="project" value="InterPro"/>
</dbReference>
<evidence type="ECO:0000256" key="2">
    <source>
        <dbReference type="ARBA" id="ARBA00023134"/>
    </source>
</evidence>
<dbReference type="InterPro" id="IPR036047">
    <property type="entry name" value="F-box-like_dom_sf"/>
</dbReference>
<dbReference type="PROSITE" id="PS51419">
    <property type="entry name" value="RAB"/>
    <property type="match status" value="1"/>
</dbReference>
<dbReference type="Gene3D" id="3.40.50.300">
    <property type="entry name" value="P-loop containing nucleotide triphosphate hydrolases"/>
    <property type="match status" value="1"/>
</dbReference>
<feature type="domain" description="F-box" evidence="3">
    <location>
        <begin position="188"/>
        <end position="238"/>
    </location>
</feature>
<dbReference type="InterPro" id="IPR027417">
    <property type="entry name" value="P-loop_NTPase"/>
</dbReference>
<dbReference type="SMART" id="SM00256">
    <property type="entry name" value="FBOX"/>
    <property type="match status" value="1"/>
</dbReference>
<keyword evidence="5" id="KW-1185">Reference proteome</keyword>
<evidence type="ECO:0000256" key="1">
    <source>
        <dbReference type="ARBA" id="ARBA00022741"/>
    </source>
</evidence>
<sequence>MQTISREERKVKLYNVAVIGDHGVGKTHLLYRAVYGTSPFYDPTSDDLFRKLIDDDQRLCMLDLFELGSALESYPCLWDQVIRQADGFILVYSVTSQPSLKRATELARIVSVVPESAGPTSSSTLSKPILLVANKSDHAAKSERFPFQRFPFPMPPVIARSSHSRISVISHRIQHGPSNVAASCNVSHCYFSSLPDELLVMIFEYLEPIPALSLAFTCRLFYSIWYGTIRNEQLLESMKQEFLHAREEAVLVDKGATLAKELKCHFIESSAMLGINSDKVLQDMARILRGHLTQEEFSQLESPSACSHNWLWIFIAKNSGRIGRQLRLAFCFGH</sequence>
<dbReference type="InterPro" id="IPR001806">
    <property type="entry name" value="Small_GTPase"/>
</dbReference>
<evidence type="ECO:0000259" key="3">
    <source>
        <dbReference type="PROSITE" id="PS50181"/>
    </source>
</evidence>
<keyword evidence="1" id="KW-0547">Nucleotide-binding</keyword>
<dbReference type="GO" id="GO:0003924">
    <property type="term" value="F:GTPase activity"/>
    <property type="evidence" value="ECO:0007669"/>
    <property type="project" value="InterPro"/>
</dbReference>
<dbReference type="PANTHER" id="PTHR24070">
    <property type="entry name" value="RAS, DI-RAS, AND RHEB FAMILY MEMBERS OF SMALL GTPASE SUPERFAMILY"/>
    <property type="match status" value="1"/>
</dbReference>
<name>A0AAD4Q0F7_9EURO</name>
<reference evidence="4" key="1">
    <citation type="submission" date="2021-12" db="EMBL/GenBank/DDBJ databases">
        <title>Convergent genome expansion in fungi linked to evolution of root-endophyte symbiosis.</title>
        <authorList>
            <consortium name="DOE Joint Genome Institute"/>
            <person name="Ke Y.-H."/>
            <person name="Bonito G."/>
            <person name="Liao H.-L."/>
            <person name="Looney B."/>
            <person name="Rojas-Flechas A."/>
            <person name="Nash J."/>
            <person name="Hameed K."/>
            <person name="Schadt C."/>
            <person name="Martin F."/>
            <person name="Crous P.W."/>
            <person name="Miettinen O."/>
            <person name="Magnuson J.K."/>
            <person name="Labbe J."/>
            <person name="Jacobson D."/>
            <person name="Doktycz M.J."/>
            <person name="Veneault-Fourrey C."/>
            <person name="Kuo A."/>
            <person name="Mondo S."/>
            <person name="Calhoun S."/>
            <person name="Riley R."/>
            <person name="Ohm R."/>
            <person name="LaButti K."/>
            <person name="Andreopoulos B."/>
            <person name="Pangilinan J."/>
            <person name="Nolan M."/>
            <person name="Tritt A."/>
            <person name="Clum A."/>
            <person name="Lipzen A."/>
            <person name="Daum C."/>
            <person name="Barry K."/>
            <person name="Grigoriev I.V."/>
            <person name="Vilgalys R."/>
        </authorList>
    </citation>
    <scope>NUCLEOTIDE SEQUENCE</scope>
    <source>
        <strain evidence="4">PMI_201</strain>
    </source>
</reference>
<dbReference type="Gene3D" id="1.20.1280.50">
    <property type="match status" value="1"/>
</dbReference>
<accession>A0AAD4Q0F7</accession>